<dbReference type="Proteomes" id="UP000011560">
    <property type="component" value="Unassembled WGS sequence"/>
</dbReference>
<comment type="caution">
    <text evidence="6">The sequence shown here is derived from an EMBL/GenBank/DDBJ whole genome shotgun (WGS) entry which is preliminary data.</text>
</comment>
<keyword evidence="2" id="KW-1277">Toxin-antitoxin system</keyword>
<dbReference type="RefSeq" id="WP_007702970.1">
    <property type="nucleotide sequence ID" value="NZ_AOIQ01000019.1"/>
</dbReference>
<dbReference type="InterPro" id="IPR052379">
    <property type="entry name" value="Type_VII_TA_RNase"/>
</dbReference>
<dbReference type="NCBIfam" id="NF047751">
    <property type="entry name" value="HepT_toxin"/>
    <property type="match status" value="1"/>
</dbReference>
<dbReference type="GO" id="GO:0016787">
    <property type="term" value="F:hydrolase activity"/>
    <property type="evidence" value="ECO:0007669"/>
    <property type="project" value="UniProtKB-KW"/>
</dbReference>
<keyword evidence="3" id="KW-0540">Nuclease</keyword>
<protein>
    <recommendedName>
        <fullName evidence="8">DUF86 domain-containing protein</fullName>
    </recommendedName>
</protein>
<name>M0BDD0_9EURY</name>
<evidence type="ECO:0000256" key="2">
    <source>
        <dbReference type="ARBA" id="ARBA00022649"/>
    </source>
</evidence>
<dbReference type="GO" id="GO:0004540">
    <property type="term" value="F:RNA nuclease activity"/>
    <property type="evidence" value="ECO:0007669"/>
    <property type="project" value="InterPro"/>
</dbReference>
<dbReference type="GO" id="GO:0110001">
    <property type="term" value="C:toxin-antitoxin complex"/>
    <property type="evidence" value="ECO:0007669"/>
    <property type="project" value="InterPro"/>
</dbReference>
<comment type="similarity">
    <text evidence="5">Belongs to the HepT RNase toxin family.</text>
</comment>
<proteinExistence type="inferred from homology"/>
<dbReference type="PANTHER" id="PTHR33397">
    <property type="entry name" value="UPF0331 PROTEIN YUTE"/>
    <property type="match status" value="1"/>
</dbReference>
<accession>M0BDD0</accession>
<reference evidence="6 7" key="1">
    <citation type="journal article" date="2014" name="PLoS Genet.">
        <title>Phylogenetically driven sequencing of extremely halophilic archaea reveals strategies for static and dynamic osmo-response.</title>
        <authorList>
            <person name="Becker E.A."/>
            <person name="Seitzer P.M."/>
            <person name="Tritt A."/>
            <person name="Larsen D."/>
            <person name="Krusor M."/>
            <person name="Yao A.I."/>
            <person name="Wu D."/>
            <person name="Madern D."/>
            <person name="Eisen J.A."/>
            <person name="Darling A.E."/>
            <person name="Facciotti M.T."/>
        </authorList>
    </citation>
    <scope>NUCLEOTIDE SEQUENCE [LARGE SCALE GENOMIC DNA]</scope>
    <source>
        <strain evidence="6 7">JCM 14624</strain>
    </source>
</reference>
<dbReference type="OrthoDB" id="25331at2157"/>
<evidence type="ECO:0000256" key="4">
    <source>
        <dbReference type="ARBA" id="ARBA00022801"/>
    </source>
</evidence>
<evidence type="ECO:0000313" key="6">
    <source>
        <dbReference type="EMBL" id="ELZ08906.1"/>
    </source>
</evidence>
<keyword evidence="7" id="KW-1185">Reference proteome</keyword>
<dbReference type="InterPro" id="IPR008201">
    <property type="entry name" value="HepT-like"/>
</dbReference>
<gene>
    <name evidence="6" type="ORF">C479_12299</name>
</gene>
<dbReference type="InterPro" id="IPR037038">
    <property type="entry name" value="HepT-like_sf"/>
</dbReference>
<organism evidence="6 7">
    <name type="scientific">Halovivax asiaticus JCM 14624</name>
    <dbReference type="NCBI Taxonomy" id="1227490"/>
    <lineage>
        <taxon>Archaea</taxon>
        <taxon>Methanobacteriati</taxon>
        <taxon>Methanobacteriota</taxon>
        <taxon>Stenosarchaea group</taxon>
        <taxon>Halobacteria</taxon>
        <taxon>Halobacteriales</taxon>
        <taxon>Natrialbaceae</taxon>
        <taxon>Halovivax</taxon>
    </lineage>
</organism>
<keyword evidence="1" id="KW-0597">Phosphoprotein</keyword>
<evidence type="ECO:0000256" key="3">
    <source>
        <dbReference type="ARBA" id="ARBA00022722"/>
    </source>
</evidence>
<dbReference type="Gene3D" id="1.20.120.580">
    <property type="entry name" value="bsu32300-like"/>
    <property type="match status" value="1"/>
</dbReference>
<evidence type="ECO:0008006" key="8">
    <source>
        <dbReference type="Google" id="ProtNLM"/>
    </source>
</evidence>
<dbReference type="AlphaFoldDB" id="M0BDD0"/>
<sequence>MADERVVSVKLEQIEQYYGELREKQRSLSRETYVESTTERRAVERMFENAIQACADLAKHVATRDFGWDGSSSKEAITVLANEAVIEEATADTLVSAIGFRNVLAHEYGRVDTGEVFDTLQTGLEVYTSYSQEVARWYQTDRDD</sequence>
<dbReference type="PATRIC" id="fig|1227490.4.peg.2507"/>
<dbReference type="PANTHER" id="PTHR33397:SF5">
    <property type="entry name" value="RNASE YUTE-RELATED"/>
    <property type="match status" value="1"/>
</dbReference>
<evidence type="ECO:0000256" key="5">
    <source>
        <dbReference type="ARBA" id="ARBA00024207"/>
    </source>
</evidence>
<dbReference type="STRING" id="1227490.C479_12299"/>
<keyword evidence="4" id="KW-0378">Hydrolase</keyword>
<evidence type="ECO:0000313" key="7">
    <source>
        <dbReference type="Proteomes" id="UP000011560"/>
    </source>
</evidence>
<dbReference type="EMBL" id="AOIQ01000019">
    <property type="protein sequence ID" value="ELZ08906.1"/>
    <property type="molecule type" value="Genomic_DNA"/>
</dbReference>
<evidence type="ECO:0000256" key="1">
    <source>
        <dbReference type="ARBA" id="ARBA00022553"/>
    </source>
</evidence>
<dbReference type="Pfam" id="PF01934">
    <property type="entry name" value="HepT-like"/>
    <property type="match status" value="1"/>
</dbReference>